<reference evidence="1 2" key="1">
    <citation type="submission" date="2019-03" db="EMBL/GenBank/DDBJ databases">
        <title>Single cell metagenomics reveals metabolic interactions within the superorganism composed of flagellate Streblomastix strix and complex community of Bacteroidetes bacteria on its surface.</title>
        <authorList>
            <person name="Treitli S.C."/>
            <person name="Kolisko M."/>
            <person name="Husnik F."/>
            <person name="Keeling P."/>
            <person name="Hampl V."/>
        </authorList>
    </citation>
    <scope>NUCLEOTIDE SEQUENCE [LARGE SCALE GENOMIC DNA]</scope>
    <source>
        <strain evidence="1">ST1C</strain>
    </source>
</reference>
<evidence type="ECO:0000313" key="2">
    <source>
        <dbReference type="Proteomes" id="UP000324800"/>
    </source>
</evidence>
<dbReference type="AlphaFoldDB" id="A0A5J4V8G9"/>
<dbReference type="EMBL" id="SNRW01008932">
    <property type="protein sequence ID" value="KAA6378775.1"/>
    <property type="molecule type" value="Genomic_DNA"/>
</dbReference>
<proteinExistence type="predicted"/>
<name>A0A5J4V8G9_9EUKA</name>
<accession>A0A5J4V8G9</accession>
<gene>
    <name evidence="1" type="ORF">EZS28_025700</name>
</gene>
<dbReference type="Proteomes" id="UP000324800">
    <property type="component" value="Unassembled WGS sequence"/>
</dbReference>
<protein>
    <submittedName>
        <fullName evidence="1">Uncharacterized protein</fullName>
    </submittedName>
</protein>
<evidence type="ECO:0000313" key="1">
    <source>
        <dbReference type="EMBL" id="KAA6378775.1"/>
    </source>
</evidence>
<organism evidence="1 2">
    <name type="scientific">Streblomastix strix</name>
    <dbReference type="NCBI Taxonomy" id="222440"/>
    <lineage>
        <taxon>Eukaryota</taxon>
        <taxon>Metamonada</taxon>
        <taxon>Preaxostyla</taxon>
        <taxon>Oxymonadida</taxon>
        <taxon>Streblomastigidae</taxon>
        <taxon>Streblomastix</taxon>
    </lineage>
</organism>
<sequence length="77" mass="8519">MPGITQSSESKFWQGGATYQNLTLYASSAISLGALGHWGHWVMKEQNQEHEGATLSHWVRPSILRGQRECVCNAMAS</sequence>
<comment type="caution">
    <text evidence="1">The sequence shown here is derived from an EMBL/GenBank/DDBJ whole genome shotgun (WGS) entry which is preliminary data.</text>
</comment>